<sequence>MRWLSVVSCCAGGVILGLGRMRGFQWKVIDGGGGSSLQ</sequence>
<evidence type="ECO:0000313" key="1">
    <source>
        <dbReference type="EMBL" id="MET3560861.1"/>
    </source>
</evidence>
<reference evidence="1 2" key="1">
    <citation type="submission" date="2024-06" db="EMBL/GenBank/DDBJ databases">
        <title>Genomic Encyclopedia of Type Strains, Phase IV (KMG-IV): sequencing the most valuable type-strain genomes for metagenomic binning, comparative biology and taxonomic classification.</title>
        <authorList>
            <person name="Goeker M."/>
        </authorList>
    </citation>
    <scope>NUCLEOTIDE SEQUENCE [LARGE SCALE GENOMIC DNA]</scope>
    <source>
        <strain evidence="1 2">DSM 23650</strain>
    </source>
</reference>
<protein>
    <submittedName>
        <fullName evidence="1">Uncharacterized protein</fullName>
    </submittedName>
</protein>
<gene>
    <name evidence="1" type="ORF">ABID39_001577</name>
</gene>
<dbReference type="Proteomes" id="UP001549112">
    <property type="component" value="Unassembled WGS sequence"/>
</dbReference>
<proteinExistence type="predicted"/>
<dbReference type="EMBL" id="JBEPLT010000035">
    <property type="protein sequence ID" value="MET3560861.1"/>
    <property type="molecule type" value="Genomic_DNA"/>
</dbReference>
<keyword evidence="2" id="KW-1185">Reference proteome</keyword>
<name>A0ABV2FQL5_9HYPH</name>
<evidence type="ECO:0000313" key="2">
    <source>
        <dbReference type="Proteomes" id="UP001549112"/>
    </source>
</evidence>
<organism evidence="1 2">
    <name type="scientific">Bartonella japonica</name>
    <dbReference type="NCBI Taxonomy" id="357761"/>
    <lineage>
        <taxon>Bacteria</taxon>
        <taxon>Pseudomonadati</taxon>
        <taxon>Pseudomonadota</taxon>
        <taxon>Alphaproteobacteria</taxon>
        <taxon>Hyphomicrobiales</taxon>
        <taxon>Bartonellaceae</taxon>
        <taxon>Bartonella</taxon>
    </lineage>
</organism>
<accession>A0ABV2FQL5</accession>
<comment type="caution">
    <text evidence="1">The sequence shown here is derived from an EMBL/GenBank/DDBJ whole genome shotgun (WGS) entry which is preliminary data.</text>
</comment>